<comment type="caution">
    <text evidence="2">The sequence shown here is derived from an EMBL/GenBank/DDBJ whole genome shotgun (WGS) entry which is preliminary data.</text>
</comment>
<evidence type="ECO:0000313" key="2">
    <source>
        <dbReference type="EMBL" id="MDC8830342.1"/>
    </source>
</evidence>
<dbReference type="SUPFAM" id="SSF53448">
    <property type="entry name" value="Nucleotide-diphospho-sugar transferases"/>
    <property type="match status" value="1"/>
</dbReference>
<dbReference type="Gene3D" id="3.90.550.10">
    <property type="entry name" value="Spore Coat Polysaccharide Biosynthesis Protein SpsA, Chain A"/>
    <property type="match status" value="1"/>
</dbReference>
<dbReference type="InterPro" id="IPR001173">
    <property type="entry name" value="Glyco_trans_2-like"/>
</dbReference>
<evidence type="ECO:0000313" key="3">
    <source>
        <dbReference type="Proteomes" id="UP001218788"/>
    </source>
</evidence>
<protein>
    <submittedName>
        <fullName evidence="2">Glycosyltransferase</fullName>
        <ecNumber evidence="2">2.4.-.-</ecNumber>
    </submittedName>
</protein>
<dbReference type="GO" id="GO:0016757">
    <property type="term" value="F:glycosyltransferase activity"/>
    <property type="evidence" value="ECO:0007669"/>
    <property type="project" value="UniProtKB-KW"/>
</dbReference>
<feature type="domain" description="Glycosyltransferase 2-like" evidence="1">
    <location>
        <begin position="11"/>
        <end position="139"/>
    </location>
</feature>
<keyword evidence="2" id="KW-0328">Glycosyltransferase</keyword>
<dbReference type="InterPro" id="IPR029044">
    <property type="entry name" value="Nucleotide-diphossugar_trans"/>
</dbReference>
<gene>
    <name evidence="2" type="ORF">OIK42_06140</name>
</gene>
<organism evidence="2 3">
    <name type="scientific">Alteromonas gilva</name>
    <dbReference type="NCBI Taxonomy" id="2987522"/>
    <lineage>
        <taxon>Bacteria</taxon>
        <taxon>Pseudomonadati</taxon>
        <taxon>Pseudomonadota</taxon>
        <taxon>Gammaproteobacteria</taxon>
        <taxon>Alteromonadales</taxon>
        <taxon>Alteromonadaceae</taxon>
        <taxon>Alteromonas/Salinimonas group</taxon>
        <taxon>Alteromonas</taxon>
    </lineage>
</organism>
<accession>A0ABT5L0C6</accession>
<keyword evidence="2" id="KW-0808">Transferase</keyword>
<dbReference type="PANTHER" id="PTHR43685">
    <property type="entry name" value="GLYCOSYLTRANSFERASE"/>
    <property type="match status" value="1"/>
</dbReference>
<dbReference type="PANTHER" id="PTHR43685:SF2">
    <property type="entry name" value="GLYCOSYLTRANSFERASE 2-LIKE DOMAIN-CONTAINING PROTEIN"/>
    <property type="match status" value="1"/>
</dbReference>
<sequence>MSATSLAQIAVIIPTRDRVGLLRRAISSVLSQSLLPVEIIIVDSSTNQETLDWYQSLPKEQPTGIHFYAMSHPHGSSGYGPSTTRNFGVIKANANYVAFLDDDDEWVDNHHLARAHSLFTEVPDAEVYLSQQEVIEGNNVASPLRGRGIWLENIDLKSLNDGITQEGVFRLNSIKLLSQGNFSHLNCTIVKKSLFTAVNGFDESIRYEEDKDFYCRILNRTDWVYITEQVSSRHYIPIAKSASTSLTEKEKLLFQLQICNKSLSNDLAPTKRYKVEKSNVLKKLTHVLLSEKKTALASSFALTALATRFSFKWAAYAFFLWLRSKF</sequence>
<reference evidence="2 3" key="1">
    <citation type="submission" date="2022-10" db="EMBL/GenBank/DDBJ databases">
        <title>Alteromonas sp. chi3 Genome sequencing.</title>
        <authorList>
            <person name="Park S."/>
        </authorList>
    </citation>
    <scope>NUCLEOTIDE SEQUENCE [LARGE SCALE GENOMIC DNA]</scope>
    <source>
        <strain evidence="3">chi3</strain>
    </source>
</reference>
<dbReference type="InterPro" id="IPR050834">
    <property type="entry name" value="Glycosyltransf_2"/>
</dbReference>
<proteinExistence type="predicted"/>
<dbReference type="CDD" id="cd00761">
    <property type="entry name" value="Glyco_tranf_GTA_type"/>
    <property type="match status" value="1"/>
</dbReference>
<dbReference type="RefSeq" id="WP_273639109.1">
    <property type="nucleotide sequence ID" value="NZ_JAQQXP010000001.1"/>
</dbReference>
<dbReference type="Proteomes" id="UP001218788">
    <property type="component" value="Unassembled WGS sequence"/>
</dbReference>
<dbReference type="EMBL" id="JAQQXP010000001">
    <property type="protein sequence ID" value="MDC8830342.1"/>
    <property type="molecule type" value="Genomic_DNA"/>
</dbReference>
<dbReference type="Pfam" id="PF00535">
    <property type="entry name" value="Glycos_transf_2"/>
    <property type="match status" value="1"/>
</dbReference>
<name>A0ABT5L0C6_9ALTE</name>
<keyword evidence="3" id="KW-1185">Reference proteome</keyword>
<evidence type="ECO:0000259" key="1">
    <source>
        <dbReference type="Pfam" id="PF00535"/>
    </source>
</evidence>
<dbReference type="EC" id="2.4.-.-" evidence="2"/>